<dbReference type="KEGG" id="vg:6372635"/>
<keyword evidence="2" id="KW-1185">Reference proteome</keyword>
<evidence type="ECO:0000313" key="1">
    <source>
        <dbReference type="EMBL" id="ABY62977.1"/>
    </source>
</evidence>
<sequence>MSDYAKIVYPRITKGYAKSLIAEEQIVVNAEMCVVICMVRLNNGHRLVTDAIVANSGLFDAARGTQIARDKMISKIMELEMYQMRTRLHDERTKEVTDVD</sequence>
<name>B3FJ10_BP201</name>
<dbReference type="RefSeq" id="YP_001956871.1">
    <property type="nucleotide sequence ID" value="NC_010821.1"/>
</dbReference>
<dbReference type="OrthoDB" id="38789at10239"/>
<evidence type="ECO:0000313" key="2">
    <source>
        <dbReference type="Proteomes" id="UP000002421"/>
    </source>
</evidence>
<protein>
    <submittedName>
        <fullName evidence="1">Uncharacterized protein</fullName>
    </submittedName>
</protein>
<dbReference type="Proteomes" id="UP000002421">
    <property type="component" value="Segment"/>
</dbReference>
<organism evidence="1 2">
    <name type="scientific">Pseudomonas phage 201phi2-1</name>
    <name type="common">Pseudomonas chlororaphis phage 201phi2-1</name>
    <dbReference type="NCBI Taxonomy" id="198110"/>
    <lineage>
        <taxon>Viruses</taxon>
        <taxon>Duplodnaviria</taxon>
        <taxon>Heunggongvirae</taxon>
        <taxon>Uroviricota</taxon>
        <taxon>Caudoviricetes</taxon>
        <taxon>Chimalliviridae</taxon>
        <taxon>Serwervirus</taxon>
        <taxon>Serwervirus 201phi21</taxon>
    </lineage>
</organism>
<dbReference type="EMBL" id="EU197055">
    <property type="protein sequence ID" value="ABY62977.1"/>
    <property type="molecule type" value="Genomic_DNA"/>
</dbReference>
<gene>
    <name evidence="1" type="ORF">201phi2-1p147</name>
</gene>
<dbReference type="InterPro" id="IPR025915">
    <property type="entry name" value="Phage_gp49_66"/>
</dbReference>
<organismHost>
    <name type="scientific">Pseudomonas chlororaphis</name>
    <dbReference type="NCBI Taxonomy" id="587753"/>
</organismHost>
<dbReference type="Pfam" id="PF13876">
    <property type="entry name" value="Phage_gp49_66"/>
    <property type="match status" value="1"/>
</dbReference>
<reference evidence="1 2" key="1">
    <citation type="journal article" date="2008" name="Virology">
        <title>Characterization of Pseudomonas chlororaphis myovirus 201varphi2-1 via genomic sequencing, mass spectrometry, and electron microscopy.</title>
        <authorList>
            <person name="Thomas J.A."/>
            <person name="Rolando M.R."/>
            <person name="Carroll C.A."/>
            <person name="Shen P.S."/>
            <person name="Belnap D.M."/>
            <person name="Weintraub S.T."/>
            <person name="Serwer P."/>
            <person name="Hardies S.C."/>
        </authorList>
    </citation>
    <scope>NUCLEOTIDE SEQUENCE</scope>
</reference>
<proteinExistence type="predicted"/>
<accession>B3FJ10</accession>